<evidence type="ECO:0000313" key="2">
    <source>
        <dbReference type="EMBL" id="KAK7595050.1"/>
    </source>
</evidence>
<comment type="caution">
    <text evidence="2">The sequence shown here is derived from an EMBL/GenBank/DDBJ whole genome shotgun (WGS) entry which is preliminary data.</text>
</comment>
<gene>
    <name evidence="2" type="ORF">V9T40_001483</name>
</gene>
<feature type="compositionally biased region" description="Acidic residues" evidence="1">
    <location>
        <begin position="283"/>
        <end position="300"/>
    </location>
</feature>
<name>A0AAN9Y6L8_9HEMI</name>
<feature type="region of interest" description="Disordered" evidence="1">
    <location>
        <begin position="275"/>
        <end position="340"/>
    </location>
</feature>
<evidence type="ECO:0000313" key="3">
    <source>
        <dbReference type="Proteomes" id="UP001367676"/>
    </source>
</evidence>
<accession>A0AAN9Y6L8</accession>
<dbReference type="AlphaFoldDB" id="A0AAN9Y6L8"/>
<evidence type="ECO:0000256" key="1">
    <source>
        <dbReference type="SAM" id="MobiDB-lite"/>
    </source>
</evidence>
<protein>
    <submittedName>
        <fullName evidence="2">Uncharacterized protein</fullName>
    </submittedName>
</protein>
<organism evidence="2 3">
    <name type="scientific">Parthenolecanium corni</name>
    <dbReference type="NCBI Taxonomy" id="536013"/>
    <lineage>
        <taxon>Eukaryota</taxon>
        <taxon>Metazoa</taxon>
        <taxon>Ecdysozoa</taxon>
        <taxon>Arthropoda</taxon>
        <taxon>Hexapoda</taxon>
        <taxon>Insecta</taxon>
        <taxon>Pterygota</taxon>
        <taxon>Neoptera</taxon>
        <taxon>Paraneoptera</taxon>
        <taxon>Hemiptera</taxon>
        <taxon>Sternorrhyncha</taxon>
        <taxon>Coccoidea</taxon>
        <taxon>Coccidae</taxon>
        <taxon>Parthenolecanium</taxon>
    </lineage>
</organism>
<feature type="compositionally biased region" description="Basic and acidic residues" evidence="1">
    <location>
        <begin position="304"/>
        <end position="340"/>
    </location>
</feature>
<keyword evidence="3" id="KW-1185">Reference proteome</keyword>
<sequence>MAIRLQVLRERLVKAKRVDVEGQPKSTRDLLQKFRNCFAKPKSSSISRKGWEKREMKCDTDLVVLPFYRVQGAGKDEEENEDPAAMLTDLVKVAVDELRNNPDLAEKLKDIVTDLSEVFSGKEYQGTFLPPVVKMIDTFLNNGYFLSPETLLKLTKSILNQATREPDKLSNNLRRVGHRGIKLVGDTIRNVGSLSSSVVRVVEDLHNKQSNFVDKYYGDIPYFGTILQKINRAIAKVIGTFHMVVKLGVKGVGTIISDYAERKRLMLKRKTEEERRAAKEAQEIDDEEAEGNDSDEEPENDGSQPKKGEKKKDNKTDPEKKKDDPKKTPEKKKDDPKKDS</sequence>
<proteinExistence type="predicted"/>
<dbReference type="EMBL" id="JBBCAQ010000019">
    <property type="protein sequence ID" value="KAK7595050.1"/>
    <property type="molecule type" value="Genomic_DNA"/>
</dbReference>
<dbReference type="Proteomes" id="UP001367676">
    <property type="component" value="Unassembled WGS sequence"/>
</dbReference>
<reference evidence="2 3" key="1">
    <citation type="submission" date="2024-03" db="EMBL/GenBank/DDBJ databases">
        <title>Adaptation during the transition from Ophiocordyceps entomopathogen to insect associate is accompanied by gene loss and intensified selection.</title>
        <authorList>
            <person name="Ward C.M."/>
            <person name="Onetto C.A."/>
            <person name="Borneman A.R."/>
        </authorList>
    </citation>
    <scope>NUCLEOTIDE SEQUENCE [LARGE SCALE GENOMIC DNA]</scope>
    <source>
        <strain evidence="2">AWRI1</strain>
        <tissue evidence="2">Single Adult Female</tissue>
    </source>
</reference>